<organism evidence="2 3">
    <name type="scientific">Parablautia intestinalis</name>
    <dbReference type="NCBI Taxonomy" id="2320100"/>
    <lineage>
        <taxon>Bacteria</taxon>
        <taxon>Bacillati</taxon>
        <taxon>Bacillota</taxon>
        <taxon>Clostridia</taxon>
        <taxon>Lachnospirales</taxon>
        <taxon>Lachnospiraceae</taxon>
        <taxon>Parablautia</taxon>
    </lineage>
</organism>
<keyword evidence="3" id="KW-1185">Reference proteome</keyword>
<dbReference type="RefSeq" id="WP_120466217.1">
    <property type="nucleotide sequence ID" value="NZ_RAYQ01000001.1"/>
</dbReference>
<gene>
    <name evidence="2" type="ORF">D7V94_01925</name>
</gene>
<protein>
    <submittedName>
        <fullName evidence="2">Uncharacterized protein</fullName>
    </submittedName>
</protein>
<comment type="caution">
    <text evidence="2">The sequence shown here is derived from an EMBL/GenBank/DDBJ whole genome shotgun (WGS) entry which is preliminary data.</text>
</comment>
<evidence type="ECO:0000313" key="3">
    <source>
        <dbReference type="Proteomes" id="UP000280696"/>
    </source>
</evidence>
<reference evidence="2 3" key="1">
    <citation type="submission" date="2018-09" db="EMBL/GenBank/DDBJ databases">
        <title>Murine metabolic-syndrome-specific gut microbial biobank.</title>
        <authorList>
            <person name="Liu C."/>
        </authorList>
    </citation>
    <scope>NUCLEOTIDE SEQUENCE [LARGE SCALE GENOMIC DNA]</scope>
    <source>
        <strain evidence="2 3">0.1xD8-82</strain>
    </source>
</reference>
<accession>A0A3A9B6A9</accession>
<feature type="coiled-coil region" evidence="1">
    <location>
        <begin position="32"/>
        <end position="80"/>
    </location>
</feature>
<dbReference type="Proteomes" id="UP000280696">
    <property type="component" value="Unassembled WGS sequence"/>
</dbReference>
<proteinExistence type="predicted"/>
<dbReference type="EMBL" id="RAYQ01000001">
    <property type="protein sequence ID" value="RKI94325.1"/>
    <property type="molecule type" value="Genomic_DNA"/>
</dbReference>
<keyword evidence="1" id="KW-0175">Coiled coil</keyword>
<evidence type="ECO:0000313" key="2">
    <source>
        <dbReference type="EMBL" id="RKI94325.1"/>
    </source>
</evidence>
<evidence type="ECO:0000256" key="1">
    <source>
        <dbReference type="SAM" id="Coils"/>
    </source>
</evidence>
<name>A0A3A9B6A9_9FIRM</name>
<dbReference type="AlphaFoldDB" id="A0A3A9B6A9"/>
<sequence>MSTVIETMTGCTTWENVKDTGWISPEVYLEVTEKYDERIKKLSEKNDELSRENSIIMEELEKARRQNIEIEDILKCYKADLYDFYAQSGKLPNYEGR</sequence>